<dbReference type="Proteomes" id="UP000828251">
    <property type="component" value="Unassembled WGS sequence"/>
</dbReference>
<protein>
    <submittedName>
        <fullName evidence="1">Uncharacterized protein</fullName>
    </submittedName>
</protein>
<gene>
    <name evidence="1" type="ORF">J1N35_041642</name>
</gene>
<reference evidence="1 2" key="1">
    <citation type="journal article" date="2021" name="Plant Biotechnol. J.">
        <title>Multi-omics assisted identification of the key and species-specific regulatory components of drought-tolerant mechanisms in Gossypium stocksii.</title>
        <authorList>
            <person name="Yu D."/>
            <person name="Ke L."/>
            <person name="Zhang D."/>
            <person name="Wu Y."/>
            <person name="Sun Y."/>
            <person name="Mei J."/>
            <person name="Sun J."/>
            <person name="Sun Y."/>
        </authorList>
    </citation>
    <scope>NUCLEOTIDE SEQUENCE [LARGE SCALE GENOMIC DNA]</scope>
    <source>
        <strain evidence="2">cv. E1</strain>
        <tissue evidence="1">Leaf</tissue>
    </source>
</reference>
<dbReference type="EMBL" id="JAIQCV010000012">
    <property type="protein sequence ID" value="KAH1039899.1"/>
    <property type="molecule type" value="Genomic_DNA"/>
</dbReference>
<keyword evidence="2" id="KW-1185">Reference proteome</keyword>
<evidence type="ECO:0000313" key="2">
    <source>
        <dbReference type="Proteomes" id="UP000828251"/>
    </source>
</evidence>
<proteinExistence type="predicted"/>
<dbReference type="AlphaFoldDB" id="A0A9D3ZJW9"/>
<name>A0A9D3ZJW9_9ROSI</name>
<comment type="caution">
    <text evidence="1">The sequence shown here is derived from an EMBL/GenBank/DDBJ whole genome shotgun (WGS) entry which is preliminary data.</text>
</comment>
<organism evidence="1 2">
    <name type="scientific">Gossypium stocksii</name>
    <dbReference type="NCBI Taxonomy" id="47602"/>
    <lineage>
        <taxon>Eukaryota</taxon>
        <taxon>Viridiplantae</taxon>
        <taxon>Streptophyta</taxon>
        <taxon>Embryophyta</taxon>
        <taxon>Tracheophyta</taxon>
        <taxon>Spermatophyta</taxon>
        <taxon>Magnoliopsida</taxon>
        <taxon>eudicotyledons</taxon>
        <taxon>Gunneridae</taxon>
        <taxon>Pentapetalae</taxon>
        <taxon>rosids</taxon>
        <taxon>malvids</taxon>
        <taxon>Malvales</taxon>
        <taxon>Malvaceae</taxon>
        <taxon>Malvoideae</taxon>
        <taxon>Gossypium</taxon>
    </lineage>
</organism>
<evidence type="ECO:0000313" key="1">
    <source>
        <dbReference type="EMBL" id="KAH1039899.1"/>
    </source>
</evidence>
<accession>A0A9D3ZJW9</accession>
<sequence length="156" mass="18096">MEASSLKLLYLWSKDQHGYKERSSSTNEDSMIHWIYDSDYGRQESSFEHPYGLYGYATEMGSYNQGWSNNYPTYDSYSPYYYLEINMENVEFMEDPSLTTLVGMSRVGMLVDNMSSCQATMFSMSNTLEQILEADQFRAKINTLVGEVKHEVPELK</sequence>